<dbReference type="Proteomes" id="UP000602284">
    <property type="component" value="Unassembled WGS sequence"/>
</dbReference>
<dbReference type="SUPFAM" id="SSF100950">
    <property type="entry name" value="NagB/RpiA/CoA transferase-like"/>
    <property type="match status" value="1"/>
</dbReference>
<gene>
    <name evidence="5" type="ORF">JJB07_14465</name>
</gene>
<dbReference type="EMBL" id="JAEQNB010000004">
    <property type="protein sequence ID" value="MBL0387841.1"/>
    <property type="molecule type" value="Genomic_DNA"/>
</dbReference>
<dbReference type="PRINTS" id="PR00037">
    <property type="entry name" value="HTHLACR"/>
</dbReference>
<keyword evidence="1" id="KW-0805">Transcription regulation</keyword>
<dbReference type="Pfam" id="PF08220">
    <property type="entry name" value="HTH_DeoR"/>
    <property type="match status" value="1"/>
</dbReference>
<dbReference type="Pfam" id="PF00455">
    <property type="entry name" value="DeoRC"/>
    <property type="match status" value="1"/>
</dbReference>
<dbReference type="InterPro" id="IPR037171">
    <property type="entry name" value="NagB/RpiA_transferase-like"/>
</dbReference>
<keyword evidence="6" id="KW-1185">Reference proteome</keyword>
<dbReference type="Gene3D" id="3.40.50.1360">
    <property type="match status" value="1"/>
</dbReference>
<dbReference type="InterPro" id="IPR036390">
    <property type="entry name" value="WH_DNA-bd_sf"/>
</dbReference>
<dbReference type="PROSITE" id="PS00894">
    <property type="entry name" value="HTH_DEOR_1"/>
    <property type="match status" value="1"/>
</dbReference>
<dbReference type="CDD" id="cd00090">
    <property type="entry name" value="HTH_ARSR"/>
    <property type="match status" value="1"/>
</dbReference>
<accession>A0ABS1JC43</accession>
<dbReference type="Gene3D" id="1.10.10.10">
    <property type="entry name" value="Winged helix-like DNA-binding domain superfamily/Winged helix DNA-binding domain"/>
    <property type="match status" value="1"/>
</dbReference>
<keyword evidence="2" id="KW-0238">DNA-binding</keyword>
<evidence type="ECO:0000313" key="6">
    <source>
        <dbReference type="Proteomes" id="UP000602284"/>
    </source>
</evidence>
<name>A0ABS1JC43_9BACL</name>
<protein>
    <submittedName>
        <fullName evidence="5">DeoR/GlpR transcriptional regulator</fullName>
    </submittedName>
</protein>
<dbReference type="InterPro" id="IPR036388">
    <property type="entry name" value="WH-like_DNA-bd_sf"/>
</dbReference>
<dbReference type="SMART" id="SM00420">
    <property type="entry name" value="HTH_DEOR"/>
    <property type="match status" value="1"/>
</dbReference>
<keyword evidence="3" id="KW-0804">Transcription</keyword>
<dbReference type="PROSITE" id="PS51000">
    <property type="entry name" value="HTH_DEOR_2"/>
    <property type="match status" value="1"/>
</dbReference>
<dbReference type="InterPro" id="IPR011991">
    <property type="entry name" value="ArsR-like_HTH"/>
</dbReference>
<dbReference type="SMART" id="SM01134">
    <property type="entry name" value="DeoRC"/>
    <property type="match status" value="1"/>
</dbReference>
<comment type="caution">
    <text evidence="5">The sequence shown here is derived from an EMBL/GenBank/DDBJ whole genome shotgun (WGS) entry which is preliminary data.</text>
</comment>
<evidence type="ECO:0000256" key="3">
    <source>
        <dbReference type="ARBA" id="ARBA00023163"/>
    </source>
</evidence>
<dbReference type="InterPro" id="IPR014036">
    <property type="entry name" value="DeoR-like_C"/>
</dbReference>
<dbReference type="PANTHER" id="PTHR30363:SF44">
    <property type="entry name" value="AGA OPERON TRANSCRIPTIONAL REPRESSOR-RELATED"/>
    <property type="match status" value="1"/>
</dbReference>
<feature type="domain" description="HTH deoR-type" evidence="4">
    <location>
        <begin position="3"/>
        <end position="58"/>
    </location>
</feature>
<proteinExistence type="predicted"/>
<dbReference type="InterPro" id="IPR050313">
    <property type="entry name" value="Carb_Metab_HTH_regulators"/>
</dbReference>
<dbReference type="InterPro" id="IPR001034">
    <property type="entry name" value="DeoR_HTH"/>
</dbReference>
<evidence type="ECO:0000259" key="4">
    <source>
        <dbReference type="PROSITE" id="PS51000"/>
    </source>
</evidence>
<dbReference type="SUPFAM" id="SSF46785">
    <property type="entry name" value="Winged helix' DNA-binding domain"/>
    <property type="match status" value="1"/>
</dbReference>
<evidence type="ECO:0000256" key="1">
    <source>
        <dbReference type="ARBA" id="ARBA00023015"/>
    </source>
</evidence>
<dbReference type="PANTHER" id="PTHR30363">
    <property type="entry name" value="HTH-TYPE TRANSCRIPTIONAL REGULATOR SRLR-RELATED"/>
    <property type="match status" value="1"/>
</dbReference>
<reference evidence="5 6" key="1">
    <citation type="submission" date="2021-01" db="EMBL/GenBank/DDBJ databases">
        <title>Tumebacillus sp. strain ITR2 16S ribosomal RNA gene Genome sequencing and assembly.</title>
        <authorList>
            <person name="Kang M."/>
        </authorList>
    </citation>
    <scope>NUCLEOTIDE SEQUENCE [LARGE SCALE GENOMIC DNA]</scope>
    <source>
        <strain evidence="5 6">ITR2</strain>
    </source>
</reference>
<organism evidence="5 6">
    <name type="scientific">Tumebacillus amylolyticus</name>
    <dbReference type="NCBI Taxonomy" id="2801339"/>
    <lineage>
        <taxon>Bacteria</taxon>
        <taxon>Bacillati</taxon>
        <taxon>Bacillota</taxon>
        <taxon>Bacilli</taxon>
        <taxon>Bacillales</taxon>
        <taxon>Alicyclobacillaceae</taxon>
        <taxon>Tumebacillus</taxon>
    </lineage>
</organism>
<sequence length="255" mass="28135">MFGEERKAKILEYVTAHSRVTVQEVSAQFGVSESTVRRDLQELEEAKLVRRTHGGAMSLKVVNHEPTFGEKEDASHPEKEAIARRALEMIQEGDTILIDGGTTTYSLVKKLRKFSKLTVVTNSLLFPQELQSVPGIEVLLIGGLLRQETLSFVGPVAEKVLEMVRVDKAFIGTNGLDLVHGLTTPNLTEASTKRKMIEVAQEVILLTDSSKIGHVTFAKFADLAHIDKLITDAGVSETLLSRLREADIDTYVVQP</sequence>
<evidence type="ECO:0000256" key="2">
    <source>
        <dbReference type="ARBA" id="ARBA00023125"/>
    </source>
</evidence>
<dbReference type="InterPro" id="IPR018356">
    <property type="entry name" value="Tscrpt_reg_HTH_DeoR_CS"/>
</dbReference>
<evidence type="ECO:0000313" key="5">
    <source>
        <dbReference type="EMBL" id="MBL0387841.1"/>
    </source>
</evidence>
<dbReference type="RefSeq" id="WP_201636243.1">
    <property type="nucleotide sequence ID" value="NZ_JAEQNB010000004.1"/>
</dbReference>